<feature type="region of interest" description="Disordered" evidence="1">
    <location>
        <begin position="1"/>
        <end position="96"/>
    </location>
</feature>
<dbReference type="GeneID" id="303298721"/>
<protein>
    <submittedName>
        <fullName evidence="2">Uncharacterized protein</fullName>
    </submittedName>
</protein>
<dbReference type="Proteomes" id="UP001595937">
    <property type="component" value="Unassembled WGS sequence"/>
</dbReference>
<keyword evidence="3" id="KW-1185">Reference proteome</keyword>
<feature type="compositionally biased region" description="Low complexity" evidence="1">
    <location>
        <begin position="23"/>
        <end position="37"/>
    </location>
</feature>
<name>A0ABW0FCF4_9MICO</name>
<evidence type="ECO:0000313" key="2">
    <source>
        <dbReference type="EMBL" id="MFC5297087.1"/>
    </source>
</evidence>
<reference evidence="3" key="1">
    <citation type="journal article" date="2019" name="Int. J. Syst. Evol. Microbiol.">
        <title>The Global Catalogue of Microorganisms (GCM) 10K type strain sequencing project: providing services to taxonomists for standard genome sequencing and annotation.</title>
        <authorList>
            <consortium name="The Broad Institute Genomics Platform"/>
            <consortium name="The Broad Institute Genome Sequencing Center for Infectious Disease"/>
            <person name="Wu L."/>
            <person name="Ma J."/>
        </authorList>
    </citation>
    <scope>NUCLEOTIDE SEQUENCE [LARGE SCALE GENOMIC DNA]</scope>
    <source>
        <strain evidence="3">CGMCC 1.16455</strain>
    </source>
</reference>
<evidence type="ECO:0000256" key="1">
    <source>
        <dbReference type="SAM" id="MobiDB-lite"/>
    </source>
</evidence>
<accession>A0ABW0FCF4</accession>
<proteinExistence type="predicted"/>
<feature type="compositionally biased region" description="Acidic residues" evidence="1">
    <location>
        <begin position="70"/>
        <end position="79"/>
    </location>
</feature>
<organism evidence="2 3">
    <name type="scientific">Brachybacterium tyrofermentans</name>
    <dbReference type="NCBI Taxonomy" id="47848"/>
    <lineage>
        <taxon>Bacteria</taxon>
        <taxon>Bacillati</taxon>
        <taxon>Actinomycetota</taxon>
        <taxon>Actinomycetes</taxon>
        <taxon>Micrococcales</taxon>
        <taxon>Dermabacteraceae</taxon>
        <taxon>Brachybacterium</taxon>
    </lineage>
</organism>
<evidence type="ECO:0000313" key="3">
    <source>
        <dbReference type="Proteomes" id="UP001595937"/>
    </source>
</evidence>
<dbReference type="EMBL" id="JBHSLN010000018">
    <property type="protein sequence ID" value="MFC5297087.1"/>
    <property type="molecule type" value="Genomic_DNA"/>
</dbReference>
<comment type="caution">
    <text evidence="2">The sequence shown here is derived from an EMBL/GenBank/DDBJ whole genome shotgun (WGS) entry which is preliminary data.</text>
</comment>
<gene>
    <name evidence="2" type="ORF">ACFPK8_06145</name>
</gene>
<sequence>MTEQGAGSAETPEAPRGADSRRASGSGSSRRVVISSVTGKPFPWDDESPAERPATSKERRPVLPNRVAEDAPEPGTDESNDARIAGDVPPHWGRGR</sequence>
<dbReference type="RefSeq" id="WP_343925825.1">
    <property type="nucleotide sequence ID" value="NZ_BAAAIR010000048.1"/>
</dbReference>